<dbReference type="EMBL" id="LRBS01000121">
    <property type="protein sequence ID" value="OII71569.1"/>
    <property type="molecule type" value="Genomic_DNA"/>
</dbReference>
<name>A0A1J4MBG8_9CRYT</name>
<comment type="caution">
    <text evidence="1">The sequence shown here is derived from an EMBL/GenBank/DDBJ whole genome shotgun (WGS) entry which is preliminary data.</text>
</comment>
<organism evidence="1 2">
    <name type="scientific">Cryptosporidium andersoni</name>
    <dbReference type="NCBI Taxonomy" id="117008"/>
    <lineage>
        <taxon>Eukaryota</taxon>
        <taxon>Sar</taxon>
        <taxon>Alveolata</taxon>
        <taxon>Apicomplexa</taxon>
        <taxon>Conoidasida</taxon>
        <taxon>Coccidia</taxon>
        <taxon>Eucoccidiorida</taxon>
        <taxon>Eimeriorina</taxon>
        <taxon>Cryptosporidiidae</taxon>
        <taxon>Cryptosporidium</taxon>
    </lineage>
</organism>
<dbReference type="RefSeq" id="XP_067066759.1">
    <property type="nucleotide sequence ID" value="XM_067213508.1"/>
</dbReference>
<protein>
    <submittedName>
        <fullName evidence="1">Uncharacterized protein</fullName>
    </submittedName>
</protein>
<proteinExistence type="predicted"/>
<accession>A0A1J4MBG8</accession>
<dbReference type="Proteomes" id="UP000186804">
    <property type="component" value="Unassembled WGS sequence"/>
</dbReference>
<evidence type="ECO:0000313" key="2">
    <source>
        <dbReference type="Proteomes" id="UP000186804"/>
    </source>
</evidence>
<gene>
    <name evidence="1" type="ORF">cand_032820</name>
</gene>
<dbReference type="VEuPathDB" id="CryptoDB:cand_032820"/>
<evidence type="ECO:0000313" key="1">
    <source>
        <dbReference type="EMBL" id="OII71569.1"/>
    </source>
</evidence>
<dbReference type="GeneID" id="92367466"/>
<reference evidence="1 2" key="1">
    <citation type="submission" date="2016-10" db="EMBL/GenBank/DDBJ databases">
        <title>Reductive evolution of mitochondrial metabolism and differential evolution of invasion-related proteins in Cryptosporidium.</title>
        <authorList>
            <person name="Liu S."/>
            <person name="Roellig D.M."/>
            <person name="Guo Y."/>
            <person name="Li N."/>
            <person name="Frace M.A."/>
            <person name="Tang K."/>
            <person name="Zhang L."/>
            <person name="Feng Y."/>
            <person name="Xiao L."/>
        </authorList>
    </citation>
    <scope>NUCLEOTIDE SEQUENCE [LARGE SCALE GENOMIC DNA]</scope>
    <source>
        <strain evidence="1">30847</strain>
    </source>
</reference>
<keyword evidence="2" id="KW-1185">Reference proteome</keyword>
<sequence length="217" mass="25190">MGNGNTTTISSSSNAYIDDFLLDCNYPQFSLVKEEPKGESTQNSNLYNVITDVDQLLKSIMDPTKHTSRIMEKYNSLIVLFEKVHCHVCYLDIAQRWIYQQDYNQLYKFCIELEARIAQQDDSLKKKYIRFCDFAQLNYFNEFGDIPLNIVQTHTNYPGFASFSLLNRTCPKCIEIQELSKTQCAMAAYMVYKAQGILTFYECHWDQIMAECSGTIK</sequence>
<dbReference type="AlphaFoldDB" id="A0A1J4MBG8"/>
<dbReference type="OrthoDB" id="336317at2759"/>